<sequence>MIIYNVTSNVDDSIHDRWMAWMMEDHIPKIMETGKFYKIKIVKVLGDHHQPGTTTYSVQYTADSREKLEEYYKEHSPQLRAEARELFGESVLQFRTELEIVQEFKMI</sequence>
<gene>
    <name evidence="1" type="ORF">CHU92_03925</name>
</gene>
<reference evidence="1 2" key="1">
    <citation type="submission" date="2017-07" db="EMBL/GenBank/DDBJ databases">
        <title>Flavobacterium cyanobacteriorum sp. nov., isolated from cyanobacterial aggregates in a eutrophic lake.</title>
        <authorList>
            <person name="Cai H."/>
        </authorList>
    </citation>
    <scope>NUCLEOTIDE SEQUENCE [LARGE SCALE GENOMIC DNA]</scope>
    <source>
        <strain evidence="1 2">TH021</strain>
    </source>
</reference>
<evidence type="ECO:0008006" key="3">
    <source>
        <dbReference type="Google" id="ProtNLM"/>
    </source>
</evidence>
<evidence type="ECO:0000313" key="2">
    <source>
        <dbReference type="Proteomes" id="UP000216605"/>
    </source>
</evidence>
<dbReference type="Pfam" id="PF14114">
    <property type="entry name" value="DUF4286"/>
    <property type="match status" value="1"/>
</dbReference>
<proteinExistence type="predicted"/>
<dbReference type="EMBL" id="NOXV01000193">
    <property type="protein sequence ID" value="OYQ42661.1"/>
    <property type="molecule type" value="Genomic_DNA"/>
</dbReference>
<organism evidence="1 2">
    <name type="scientific">Flavobacterium cyanobacteriorum</name>
    <dbReference type="NCBI Taxonomy" id="2022802"/>
    <lineage>
        <taxon>Bacteria</taxon>
        <taxon>Pseudomonadati</taxon>
        <taxon>Bacteroidota</taxon>
        <taxon>Flavobacteriia</taxon>
        <taxon>Flavobacteriales</taxon>
        <taxon>Flavobacteriaceae</taxon>
        <taxon>Flavobacterium</taxon>
    </lineage>
</organism>
<name>A0A255ZML0_9FLAO</name>
<dbReference type="InterPro" id="IPR025563">
    <property type="entry name" value="DUF4286"/>
</dbReference>
<protein>
    <recommendedName>
        <fullName evidence="3">DUF4286 domain-containing protein</fullName>
    </recommendedName>
</protein>
<dbReference type="RefSeq" id="WP_094412811.1">
    <property type="nucleotide sequence ID" value="NZ_NOXV01000193.1"/>
</dbReference>
<accession>A0A255ZML0</accession>
<dbReference type="Proteomes" id="UP000216605">
    <property type="component" value="Unassembled WGS sequence"/>
</dbReference>
<evidence type="ECO:0000313" key="1">
    <source>
        <dbReference type="EMBL" id="OYQ42661.1"/>
    </source>
</evidence>
<dbReference type="OrthoDB" id="1121837at2"/>
<comment type="caution">
    <text evidence="1">The sequence shown here is derived from an EMBL/GenBank/DDBJ whole genome shotgun (WGS) entry which is preliminary data.</text>
</comment>
<dbReference type="AlphaFoldDB" id="A0A255ZML0"/>
<keyword evidence="2" id="KW-1185">Reference proteome</keyword>